<accession>A0A4Y2EB04</accession>
<evidence type="ECO:0000313" key="5">
    <source>
        <dbReference type="Proteomes" id="UP000499080"/>
    </source>
</evidence>
<dbReference type="InterPro" id="IPR036352">
    <property type="entry name" value="Semap_dom_sf"/>
</dbReference>
<name>A0A4Y2EB04_ARAVE</name>
<reference evidence="1 5" key="1">
    <citation type="journal article" date="2019" name="Sci. Rep.">
        <title>Orb-weaving spider Araneus ventricosus genome elucidates the spidroin gene catalogue.</title>
        <authorList>
            <person name="Kono N."/>
            <person name="Nakamura H."/>
            <person name="Ohtoshi R."/>
            <person name="Moran D.A.P."/>
            <person name="Shinohara A."/>
            <person name="Yoshida Y."/>
            <person name="Fujiwara M."/>
            <person name="Mori M."/>
            <person name="Tomita M."/>
            <person name="Arakawa K."/>
        </authorList>
    </citation>
    <scope>NUCLEOTIDE SEQUENCE [LARGE SCALE GENOMIC DNA]</scope>
</reference>
<sequence>AVVETVVKASEYADLVIDEGNPINADMVFDKAKNHLYVMTEKRVRRLFCSLLLCCG</sequence>
<evidence type="ECO:0000313" key="3">
    <source>
        <dbReference type="EMBL" id="GBM25111.1"/>
    </source>
</evidence>
<evidence type="ECO:0000313" key="4">
    <source>
        <dbReference type="EMBL" id="GBM25210.1"/>
    </source>
</evidence>
<protein>
    <submittedName>
        <fullName evidence="1">Uncharacterized protein</fullName>
    </submittedName>
</protein>
<keyword evidence="5" id="KW-1185">Reference proteome</keyword>
<dbReference type="EMBL" id="BGPR01169290">
    <property type="protein sequence ID" value="GBM25044.1"/>
    <property type="molecule type" value="Genomic_DNA"/>
</dbReference>
<dbReference type="Gene3D" id="2.130.10.10">
    <property type="entry name" value="YVTN repeat-like/Quinoprotein amine dehydrogenase"/>
    <property type="match status" value="1"/>
</dbReference>
<comment type="caution">
    <text evidence="1">The sequence shown here is derived from an EMBL/GenBank/DDBJ whole genome shotgun (WGS) entry which is preliminary data.</text>
</comment>
<gene>
    <name evidence="4" type="ORF">AVEN_189289_1</name>
    <name evidence="1" type="ORF">AVEN_238888_1</name>
    <name evidence="2" type="ORF">AVEN_268340_1</name>
    <name evidence="3" type="ORF">AVEN_38435_1</name>
</gene>
<proteinExistence type="predicted"/>
<dbReference type="EMBL" id="BGPR01169293">
    <property type="protein sequence ID" value="GBM25055.1"/>
    <property type="molecule type" value="Genomic_DNA"/>
</dbReference>
<dbReference type="Proteomes" id="UP000499080">
    <property type="component" value="Unassembled WGS sequence"/>
</dbReference>
<feature type="non-terminal residue" evidence="1">
    <location>
        <position position="1"/>
    </location>
</feature>
<dbReference type="InterPro" id="IPR015943">
    <property type="entry name" value="WD40/YVTN_repeat-like_dom_sf"/>
</dbReference>
<dbReference type="SUPFAM" id="SSF101912">
    <property type="entry name" value="Sema domain"/>
    <property type="match status" value="1"/>
</dbReference>
<organism evidence="1 5">
    <name type="scientific">Araneus ventricosus</name>
    <name type="common">Orbweaver spider</name>
    <name type="synonym">Epeira ventricosa</name>
    <dbReference type="NCBI Taxonomy" id="182803"/>
    <lineage>
        <taxon>Eukaryota</taxon>
        <taxon>Metazoa</taxon>
        <taxon>Ecdysozoa</taxon>
        <taxon>Arthropoda</taxon>
        <taxon>Chelicerata</taxon>
        <taxon>Arachnida</taxon>
        <taxon>Araneae</taxon>
        <taxon>Araneomorphae</taxon>
        <taxon>Entelegynae</taxon>
        <taxon>Araneoidea</taxon>
        <taxon>Araneidae</taxon>
        <taxon>Araneus</taxon>
    </lineage>
</organism>
<dbReference type="EMBL" id="BGPR01169304">
    <property type="protein sequence ID" value="GBM25111.1"/>
    <property type="molecule type" value="Genomic_DNA"/>
</dbReference>
<evidence type="ECO:0000313" key="2">
    <source>
        <dbReference type="EMBL" id="GBM25055.1"/>
    </source>
</evidence>
<dbReference type="OrthoDB" id="6154140at2759"/>
<dbReference type="AlphaFoldDB" id="A0A4Y2EB04"/>
<evidence type="ECO:0000313" key="1">
    <source>
        <dbReference type="EMBL" id="GBM25044.1"/>
    </source>
</evidence>
<dbReference type="EMBL" id="BGPR01169330">
    <property type="protein sequence ID" value="GBM25210.1"/>
    <property type="molecule type" value="Genomic_DNA"/>
</dbReference>